<protein>
    <submittedName>
        <fullName evidence="2">Uncharacterized protein</fullName>
    </submittedName>
</protein>
<accession>A0A0G0SBD4</accession>
<feature type="non-terminal residue" evidence="2">
    <location>
        <position position="1"/>
    </location>
</feature>
<comment type="caution">
    <text evidence="2">The sequence shown here is derived from an EMBL/GenBank/DDBJ whole genome shotgun (WGS) entry which is preliminary data.</text>
</comment>
<gene>
    <name evidence="2" type="ORF">UT63_C0053G0001</name>
</gene>
<dbReference type="Proteomes" id="UP000034539">
    <property type="component" value="Unassembled WGS sequence"/>
</dbReference>
<evidence type="ECO:0000256" key="1">
    <source>
        <dbReference type="SAM" id="MobiDB-lite"/>
    </source>
</evidence>
<feature type="compositionally biased region" description="Basic residues" evidence="1">
    <location>
        <begin position="152"/>
        <end position="162"/>
    </location>
</feature>
<dbReference type="EMBL" id="LBXN01000053">
    <property type="protein sequence ID" value="KKR32050.1"/>
    <property type="molecule type" value="Genomic_DNA"/>
</dbReference>
<name>A0A0G0SBD4_9BACT</name>
<dbReference type="AlphaFoldDB" id="A0A0G0SBD4"/>
<reference evidence="2 3" key="1">
    <citation type="journal article" date="2015" name="Nature">
        <title>rRNA introns, odd ribosomes, and small enigmatic genomes across a large radiation of phyla.</title>
        <authorList>
            <person name="Brown C.T."/>
            <person name="Hug L.A."/>
            <person name="Thomas B.C."/>
            <person name="Sharon I."/>
            <person name="Castelle C.J."/>
            <person name="Singh A."/>
            <person name="Wilkins M.J."/>
            <person name="Williams K.H."/>
            <person name="Banfield J.F."/>
        </authorList>
    </citation>
    <scope>NUCLEOTIDE SEQUENCE [LARGE SCALE GENOMIC DNA]</scope>
</reference>
<feature type="region of interest" description="Disordered" evidence="1">
    <location>
        <begin position="101"/>
        <end position="162"/>
    </location>
</feature>
<evidence type="ECO:0000313" key="2">
    <source>
        <dbReference type="EMBL" id="KKR32050.1"/>
    </source>
</evidence>
<sequence length="162" mass="18468">FCPAHRPVRIGGLDRAEFAGRSDEQRTAAGMGAVELEDERFVFPREQAGRQNFVRGQIFPQRSQPFDLRDFFFDAPGQIRRGVEQSPAKAGSLRWLRRLAPRLETGRHRKGQSARRRHPSMFHSETPQAALAATPTDLARVQPAKGNDKPVRKFVRKPRRTE</sequence>
<organism evidence="2 3">
    <name type="scientific">Candidatus Gottesmanbacteria bacterium GW2011_GWC2_39_8</name>
    <dbReference type="NCBI Taxonomy" id="1618450"/>
    <lineage>
        <taxon>Bacteria</taxon>
        <taxon>Candidatus Gottesmaniibacteriota</taxon>
    </lineage>
</organism>
<proteinExistence type="predicted"/>
<feature type="compositionally biased region" description="Basic residues" evidence="1">
    <location>
        <begin position="107"/>
        <end position="120"/>
    </location>
</feature>
<evidence type="ECO:0000313" key="3">
    <source>
        <dbReference type="Proteomes" id="UP000034539"/>
    </source>
</evidence>